<dbReference type="GO" id="GO:0006355">
    <property type="term" value="P:regulation of DNA-templated transcription"/>
    <property type="evidence" value="ECO:0007669"/>
    <property type="project" value="InterPro"/>
</dbReference>
<feature type="region of interest" description="Disordered" evidence="5">
    <location>
        <begin position="26"/>
        <end position="50"/>
    </location>
</feature>
<evidence type="ECO:0000256" key="4">
    <source>
        <dbReference type="ARBA" id="ARBA00023242"/>
    </source>
</evidence>
<dbReference type="AlphaFoldDB" id="A0A8X7W4I3"/>
<comment type="caution">
    <text evidence="6">The sequence shown here is derived from an EMBL/GenBank/DDBJ whole genome shotgun (WGS) entry which is preliminary data.</text>
</comment>
<organism evidence="6 7">
    <name type="scientific">Brassica carinata</name>
    <name type="common">Ethiopian mustard</name>
    <name type="synonym">Abyssinian cabbage</name>
    <dbReference type="NCBI Taxonomy" id="52824"/>
    <lineage>
        <taxon>Eukaryota</taxon>
        <taxon>Viridiplantae</taxon>
        <taxon>Streptophyta</taxon>
        <taxon>Embryophyta</taxon>
        <taxon>Tracheophyta</taxon>
        <taxon>Spermatophyta</taxon>
        <taxon>Magnoliopsida</taxon>
        <taxon>eudicotyledons</taxon>
        <taxon>Gunneridae</taxon>
        <taxon>Pentapetalae</taxon>
        <taxon>rosids</taxon>
        <taxon>malvids</taxon>
        <taxon>Brassicales</taxon>
        <taxon>Brassicaceae</taxon>
        <taxon>Brassiceae</taxon>
        <taxon>Brassica</taxon>
    </lineage>
</organism>
<keyword evidence="3" id="KW-0804">Transcription</keyword>
<dbReference type="CDD" id="cd11444">
    <property type="entry name" value="bHLH_AtIBH1_like"/>
    <property type="match status" value="1"/>
</dbReference>
<dbReference type="PANTHER" id="PTHR33124">
    <property type="entry name" value="TRANSCRIPTION FACTOR IBH1-LIKE 1"/>
    <property type="match status" value="1"/>
</dbReference>
<evidence type="ECO:0000256" key="3">
    <source>
        <dbReference type="ARBA" id="ARBA00023163"/>
    </source>
</evidence>
<dbReference type="GO" id="GO:0005634">
    <property type="term" value="C:nucleus"/>
    <property type="evidence" value="ECO:0007669"/>
    <property type="project" value="UniProtKB-SubCell"/>
</dbReference>
<proteinExistence type="predicted"/>
<keyword evidence="2" id="KW-0805">Transcription regulation</keyword>
<keyword evidence="7" id="KW-1185">Reference proteome</keyword>
<protein>
    <submittedName>
        <fullName evidence="6">Uncharacterized protein</fullName>
    </submittedName>
</protein>
<dbReference type="InterPro" id="IPR044660">
    <property type="entry name" value="IBH1-like"/>
</dbReference>
<dbReference type="Proteomes" id="UP000886595">
    <property type="component" value="Unassembled WGS sequence"/>
</dbReference>
<dbReference type="EMBL" id="JAAMPC010000003">
    <property type="protein sequence ID" value="KAG2323481.1"/>
    <property type="molecule type" value="Genomic_DNA"/>
</dbReference>
<accession>A0A8X7W4I3</accession>
<evidence type="ECO:0000256" key="1">
    <source>
        <dbReference type="ARBA" id="ARBA00004123"/>
    </source>
</evidence>
<dbReference type="PANTHER" id="PTHR33124:SF49">
    <property type="entry name" value="TRANSCRIPTION FACTOR_TRANSCRIPTION REGULATOR"/>
    <property type="match status" value="1"/>
</dbReference>
<evidence type="ECO:0000313" key="6">
    <source>
        <dbReference type="EMBL" id="KAG2323481.1"/>
    </source>
</evidence>
<evidence type="ECO:0000313" key="7">
    <source>
        <dbReference type="Proteomes" id="UP000886595"/>
    </source>
</evidence>
<sequence>MALALSAQEFAWSQFLQHRLLSSADEDPSYTSKIMKRDSHKQDGEEEEAEIKKRLKELQKLLPGGEEMNMEEMLSEIGSYIVCLEMQMIVLNSLVQENTF</sequence>
<reference evidence="6 7" key="1">
    <citation type="submission" date="2020-02" db="EMBL/GenBank/DDBJ databases">
        <authorList>
            <person name="Ma Q."/>
            <person name="Huang Y."/>
            <person name="Song X."/>
            <person name="Pei D."/>
        </authorList>
    </citation>
    <scope>NUCLEOTIDE SEQUENCE [LARGE SCALE GENOMIC DNA]</scope>
    <source>
        <strain evidence="6">Sxm20200214</strain>
        <tissue evidence="6">Leaf</tissue>
    </source>
</reference>
<name>A0A8X7W4I3_BRACI</name>
<gene>
    <name evidence="6" type="ORF">Bca52824_016694</name>
</gene>
<dbReference type="OrthoDB" id="658598at2759"/>
<keyword evidence="4" id="KW-0539">Nucleus</keyword>
<dbReference type="InterPro" id="IPR044549">
    <property type="entry name" value="bHLH_AtIBH1-like"/>
</dbReference>
<evidence type="ECO:0000256" key="5">
    <source>
        <dbReference type="SAM" id="MobiDB-lite"/>
    </source>
</evidence>
<comment type="subcellular location">
    <subcellularLocation>
        <location evidence="1">Nucleus</location>
    </subcellularLocation>
</comment>
<evidence type="ECO:0000256" key="2">
    <source>
        <dbReference type="ARBA" id="ARBA00023015"/>
    </source>
</evidence>